<evidence type="ECO:0000256" key="1">
    <source>
        <dbReference type="SAM" id="MobiDB-lite"/>
    </source>
</evidence>
<organism evidence="2 3">
    <name type="scientific">Brassica cretica</name>
    <name type="common">Mustard</name>
    <dbReference type="NCBI Taxonomy" id="69181"/>
    <lineage>
        <taxon>Eukaryota</taxon>
        <taxon>Viridiplantae</taxon>
        <taxon>Streptophyta</taxon>
        <taxon>Embryophyta</taxon>
        <taxon>Tracheophyta</taxon>
        <taxon>Spermatophyta</taxon>
        <taxon>Magnoliopsida</taxon>
        <taxon>eudicotyledons</taxon>
        <taxon>Gunneridae</taxon>
        <taxon>Pentapetalae</taxon>
        <taxon>rosids</taxon>
        <taxon>malvids</taxon>
        <taxon>Brassicales</taxon>
        <taxon>Brassicaceae</taxon>
        <taxon>Brassiceae</taxon>
        <taxon>Brassica</taxon>
    </lineage>
</organism>
<evidence type="ECO:0000313" key="2">
    <source>
        <dbReference type="EMBL" id="KAF3569708.1"/>
    </source>
</evidence>
<proteinExistence type="predicted"/>
<comment type="caution">
    <text evidence="2">The sequence shown here is derived from an EMBL/GenBank/DDBJ whole genome shotgun (WGS) entry which is preliminary data.</text>
</comment>
<dbReference type="EMBL" id="QGKX02000095">
    <property type="protein sequence ID" value="KAF3569708.1"/>
    <property type="molecule type" value="Genomic_DNA"/>
</dbReference>
<name>A0A8S9RAA6_BRACR</name>
<evidence type="ECO:0000313" key="3">
    <source>
        <dbReference type="Proteomes" id="UP000712600"/>
    </source>
</evidence>
<sequence length="68" mass="7964">MLKLSQRRGYTSLGEESPRRSLRRAYLRCGAELSNLEHQPSDNRFLIRQHLVPLLNLLQPQEKPNPLK</sequence>
<accession>A0A8S9RAA6</accession>
<reference evidence="2" key="1">
    <citation type="submission" date="2019-12" db="EMBL/GenBank/DDBJ databases">
        <title>Genome sequencing and annotation of Brassica cretica.</title>
        <authorList>
            <person name="Studholme D.J."/>
            <person name="Sarris P."/>
        </authorList>
    </citation>
    <scope>NUCLEOTIDE SEQUENCE</scope>
    <source>
        <strain evidence="2">PFS-109/04</strain>
        <tissue evidence="2">Leaf</tissue>
    </source>
</reference>
<gene>
    <name evidence="2" type="ORF">F2Q69_00062496</name>
</gene>
<dbReference type="Proteomes" id="UP000712600">
    <property type="component" value="Unassembled WGS sequence"/>
</dbReference>
<feature type="region of interest" description="Disordered" evidence="1">
    <location>
        <begin position="1"/>
        <end position="20"/>
    </location>
</feature>
<protein>
    <submittedName>
        <fullName evidence="2">Uncharacterized protein</fullName>
    </submittedName>
</protein>
<dbReference type="AlphaFoldDB" id="A0A8S9RAA6"/>